<comment type="caution">
    <text evidence="3">The sequence shown here is derived from an EMBL/GenBank/DDBJ whole genome shotgun (WGS) entry which is preliminary data.</text>
</comment>
<dbReference type="Proteomes" id="UP000240957">
    <property type="component" value="Unassembled WGS sequence"/>
</dbReference>
<protein>
    <submittedName>
        <fullName evidence="2">DUF4870 family protein</fullName>
    </submittedName>
</protein>
<reference evidence="5" key="3">
    <citation type="journal article" date="2019" name="Int. J. Syst. Evol. Microbiol.">
        <title>The Global Catalogue of Microorganisms (GCM) 10K type strain sequencing project: providing services to taxonomists for standard genome sequencing and annotation.</title>
        <authorList>
            <consortium name="The Broad Institute Genomics Platform"/>
            <consortium name="The Broad Institute Genome Sequencing Center for Infectious Disease"/>
            <person name="Wu L."/>
            <person name="Ma J."/>
        </authorList>
    </citation>
    <scope>NUCLEOTIDE SEQUENCE [LARGE SCALE GENOMIC DNA]</scope>
    <source>
        <strain evidence="5">KCTC 62575</strain>
    </source>
</reference>
<gene>
    <name evidence="2" type="ORF">ACFODO_12540</name>
    <name evidence="3" type="ORF">C9E89_017510</name>
</gene>
<feature type="transmembrane region" description="Helical" evidence="1">
    <location>
        <begin position="20"/>
        <end position="44"/>
    </location>
</feature>
<evidence type="ECO:0000256" key="1">
    <source>
        <dbReference type="SAM" id="Phobius"/>
    </source>
</evidence>
<feature type="transmembrane region" description="Helical" evidence="1">
    <location>
        <begin position="65"/>
        <end position="94"/>
    </location>
</feature>
<dbReference type="Proteomes" id="UP001595455">
    <property type="component" value="Unassembled WGS sequence"/>
</dbReference>
<dbReference type="EMBL" id="PYIX02000039">
    <property type="protein sequence ID" value="RFC82220.1"/>
    <property type="molecule type" value="Genomic_DNA"/>
</dbReference>
<keyword evidence="1" id="KW-0812">Transmembrane</keyword>
<dbReference type="AlphaFoldDB" id="A0A371YLA0"/>
<reference evidence="2" key="1">
    <citation type="journal article" date="2014" name="Int. J. Syst. Evol. Microbiol.">
        <title>Complete genome of a new Firmicutes species belonging to the dominant human colonic microbiota ('Ruminococcus bicirculans') reveals two chromosomes and a selective capacity to utilize plant glucans.</title>
        <authorList>
            <consortium name="NISC Comparative Sequencing Program"/>
            <person name="Wegmann U."/>
            <person name="Louis P."/>
            <person name="Goesmann A."/>
            <person name="Henrissat B."/>
            <person name="Duncan S.H."/>
            <person name="Flint H.J."/>
        </authorList>
    </citation>
    <scope>NUCLEOTIDE SEQUENCE</scope>
    <source>
        <strain evidence="2">KCTC 62575</strain>
    </source>
</reference>
<sequence length="112" mass="12910">MNNLTKTETEIAALKQYNQITYILYLAGYLVGFTWLIAIIMNYVKRDDMRGTWLESHVNYQIKTFWISFVGYIVGALLAIVVIGFVILLAVFIWDAYRLIKGLIALNDNKLV</sequence>
<dbReference type="OrthoDB" id="5405464at2"/>
<dbReference type="EMBL" id="JBHRSF010000053">
    <property type="protein sequence ID" value="MFC2996080.1"/>
    <property type="molecule type" value="Genomic_DNA"/>
</dbReference>
<reference evidence="3 4" key="2">
    <citation type="submission" date="2018-08" db="EMBL/GenBank/DDBJ databases">
        <title>The draft genome of Acinetobacter sichuanensis strain WCHAc060041.</title>
        <authorList>
            <person name="Qin J."/>
            <person name="Feng Y."/>
            <person name="Zong Z."/>
        </authorList>
    </citation>
    <scope>NUCLEOTIDE SEQUENCE [LARGE SCALE GENOMIC DNA]</scope>
    <source>
        <strain evidence="3 4">WCHAc060041</strain>
    </source>
</reference>
<evidence type="ECO:0000313" key="4">
    <source>
        <dbReference type="Proteomes" id="UP000240957"/>
    </source>
</evidence>
<organism evidence="3 4">
    <name type="scientific">Acinetobacter sichuanensis</name>
    <dbReference type="NCBI Taxonomy" id="2136183"/>
    <lineage>
        <taxon>Bacteria</taxon>
        <taxon>Pseudomonadati</taxon>
        <taxon>Pseudomonadota</taxon>
        <taxon>Gammaproteobacteria</taxon>
        <taxon>Moraxellales</taxon>
        <taxon>Moraxellaceae</taxon>
        <taxon>Acinetobacter</taxon>
    </lineage>
</organism>
<reference evidence="2" key="4">
    <citation type="submission" date="2024-09" db="EMBL/GenBank/DDBJ databases">
        <authorList>
            <person name="Sun Q."/>
            <person name="Mori K."/>
        </authorList>
    </citation>
    <scope>NUCLEOTIDE SEQUENCE</scope>
    <source>
        <strain evidence="2">KCTC 62575</strain>
    </source>
</reference>
<keyword evidence="1" id="KW-1133">Transmembrane helix</keyword>
<keyword evidence="1" id="KW-0472">Membrane</keyword>
<evidence type="ECO:0000313" key="5">
    <source>
        <dbReference type="Proteomes" id="UP001595455"/>
    </source>
</evidence>
<keyword evidence="5" id="KW-1185">Reference proteome</keyword>
<accession>A0A371YLA0</accession>
<proteinExistence type="predicted"/>
<evidence type="ECO:0000313" key="3">
    <source>
        <dbReference type="EMBL" id="RFC82220.1"/>
    </source>
</evidence>
<name>A0A371YLA0_9GAMM</name>
<dbReference type="RefSeq" id="WP_107009641.1">
    <property type="nucleotide sequence ID" value="NZ_JAVIDQ010000004.1"/>
</dbReference>
<evidence type="ECO:0000313" key="2">
    <source>
        <dbReference type="EMBL" id="MFC2996080.1"/>
    </source>
</evidence>